<reference evidence="2" key="1">
    <citation type="journal article" date="2011" name="PLoS Genet.">
        <title>Genomic analysis of the necrotrophic fungal pathogens Sclerotinia sclerotiorum and Botrytis cinerea.</title>
        <authorList>
            <person name="Amselem J."/>
            <person name="Cuomo C.A."/>
            <person name="van Kan J.A."/>
            <person name="Viaud M."/>
            <person name="Benito E.P."/>
            <person name="Couloux A."/>
            <person name="Coutinho P.M."/>
            <person name="de Vries R.P."/>
            <person name="Dyer P.S."/>
            <person name="Fillinger S."/>
            <person name="Fournier E."/>
            <person name="Gout L."/>
            <person name="Hahn M."/>
            <person name="Kohn L."/>
            <person name="Lapalu N."/>
            <person name="Plummer K.M."/>
            <person name="Pradier J.M."/>
            <person name="Quevillon E."/>
            <person name="Sharon A."/>
            <person name="Simon A."/>
            <person name="ten Have A."/>
            <person name="Tudzynski B."/>
            <person name="Tudzynski P."/>
            <person name="Wincker P."/>
            <person name="Andrew M."/>
            <person name="Anthouard V."/>
            <person name="Beever R.E."/>
            <person name="Beffa R."/>
            <person name="Benoit I."/>
            <person name="Bouzid O."/>
            <person name="Brault B."/>
            <person name="Chen Z."/>
            <person name="Choquer M."/>
            <person name="Collemare J."/>
            <person name="Cotton P."/>
            <person name="Danchin E.G."/>
            <person name="Da Silva C."/>
            <person name="Gautier A."/>
            <person name="Giraud C."/>
            <person name="Giraud T."/>
            <person name="Gonzalez C."/>
            <person name="Grossetete S."/>
            <person name="Guldener U."/>
            <person name="Henrissat B."/>
            <person name="Howlett B.J."/>
            <person name="Kodira C."/>
            <person name="Kretschmer M."/>
            <person name="Lappartient A."/>
            <person name="Leroch M."/>
            <person name="Levis C."/>
            <person name="Mauceli E."/>
            <person name="Neuveglise C."/>
            <person name="Oeser B."/>
            <person name="Pearson M."/>
            <person name="Poulain J."/>
            <person name="Poussereau N."/>
            <person name="Quesneville H."/>
            <person name="Rascle C."/>
            <person name="Schumacher J."/>
            <person name="Segurens B."/>
            <person name="Sexton A."/>
            <person name="Silva E."/>
            <person name="Sirven C."/>
            <person name="Soanes D.M."/>
            <person name="Talbot N.J."/>
            <person name="Templeton M."/>
            <person name="Yandava C."/>
            <person name="Yarden O."/>
            <person name="Zeng Q."/>
            <person name="Rollins J.A."/>
            <person name="Lebrun M.H."/>
            <person name="Dickman M."/>
        </authorList>
    </citation>
    <scope>NUCLEOTIDE SEQUENCE [LARGE SCALE GENOMIC DNA]</scope>
    <source>
        <strain evidence="2">T4</strain>
    </source>
</reference>
<dbReference type="InParanoid" id="G2YE41"/>
<evidence type="ECO:0000313" key="1">
    <source>
        <dbReference type="EMBL" id="CCD50039.1"/>
    </source>
</evidence>
<organism evidence="1 2">
    <name type="scientific">Botryotinia fuckeliana (strain T4)</name>
    <name type="common">Noble rot fungus</name>
    <name type="synonym">Botrytis cinerea</name>
    <dbReference type="NCBI Taxonomy" id="999810"/>
    <lineage>
        <taxon>Eukaryota</taxon>
        <taxon>Fungi</taxon>
        <taxon>Dikarya</taxon>
        <taxon>Ascomycota</taxon>
        <taxon>Pezizomycotina</taxon>
        <taxon>Leotiomycetes</taxon>
        <taxon>Helotiales</taxon>
        <taxon>Sclerotiniaceae</taxon>
        <taxon>Botrytis</taxon>
    </lineage>
</organism>
<dbReference type="Proteomes" id="UP000008177">
    <property type="component" value="Unplaced contigs"/>
</dbReference>
<name>G2YE41_BOTF4</name>
<proteinExistence type="predicted"/>
<sequence>MTNEAKRRGEHTHFIDVDTAREYARPETSARHVMLHQYCLKADCHHGKIVLQAGHWWCRSYHRNCREHGEWHTSETCAEADAEIEKAGAAPKTVEVSRQ</sequence>
<evidence type="ECO:0000313" key="2">
    <source>
        <dbReference type="Proteomes" id="UP000008177"/>
    </source>
</evidence>
<protein>
    <submittedName>
        <fullName evidence="1">Uncharacterized protein</fullName>
    </submittedName>
</protein>
<dbReference type="HOGENOM" id="CLU_2320061_0_0_1"/>
<dbReference type="EMBL" id="FQ790322">
    <property type="protein sequence ID" value="CCD50039.1"/>
    <property type="molecule type" value="Genomic_DNA"/>
</dbReference>
<gene>
    <name evidence="1" type="ORF">BofuT4_P093110.1</name>
</gene>
<dbReference type="AlphaFoldDB" id="G2YE41"/>
<accession>G2YE41</accession>